<evidence type="ECO:0000256" key="4">
    <source>
        <dbReference type="ARBA" id="ARBA00022801"/>
    </source>
</evidence>
<evidence type="ECO:0000313" key="8">
    <source>
        <dbReference type="EMBL" id="GGB26491.1"/>
    </source>
</evidence>
<dbReference type="CDD" id="cd18870">
    <property type="entry name" value="NUDIX_AcylCoAdiphos_Nudt19"/>
    <property type="match status" value="1"/>
</dbReference>
<dbReference type="EMBL" id="BMHI01000002">
    <property type="protein sequence ID" value="GGB26491.1"/>
    <property type="molecule type" value="Genomic_DNA"/>
</dbReference>
<reference evidence="8" key="2">
    <citation type="submission" date="2020-09" db="EMBL/GenBank/DDBJ databases">
        <authorList>
            <person name="Sun Q."/>
            <person name="Zhou Y."/>
        </authorList>
    </citation>
    <scope>NUCLEOTIDE SEQUENCE</scope>
    <source>
        <strain evidence="8">CGMCC 1.15085</strain>
    </source>
</reference>
<protein>
    <recommendedName>
        <fullName evidence="7">Nudix hydrolase domain-containing protein</fullName>
    </recommendedName>
</protein>
<dbReference type="InterPro" id="IPR015797">
    <property type="entry name" value="NUDIX_hydrolase-like_dom_sf"/>
</dbReference>
<dbReference type="GO" id="GO:0046872">
    <property type="term" value="F:metal ion binding"/>
    <property type="evidence" value="ECO:0007669"/>
    <property type="project" value="UniProtKB-KW"/>
</dbReference>
<dbReference type="InterPro" id="IPR039121">
    <property type="entry name" value="NUDT19"/>
</dbReference>
<keyword evidence="4" id="KW-0378">Hydrolase</keyword>
<organism evidence="8 9">
    <name type="scientific">Flexivirga endophytica</name>
    <dbReference type="NCBI Taxonomy" id="1849103"/>
    <lineage>
        <taxon>Bacteria</taxon>
        <taxon>Bacillati</taxon>
        <taxon>Actinomycetota</taxon>
        <taxon>Actinomycetes</taxon>
        <taxon>Micrococcales</taxon>
        <taxon>Dermacoccaceae</taxon>
        <taxon>Flexivirga</taxon>
    </lineage>
</organism>
<dbReference type="RefSeq" id="WP_188836414.1">
    <property type="nucleotide sequence ID" value="NZ_BMHI01000002.1"/>
</dbReference>
<comment type="caution">
    <text evidence="8">The sequence shown here is derived from an EMBL/GenBank/DDBJ whole genome shotgun (WGS) entry which is preliminary data.</text>
</comment>
<evidence type="ECO:0000313" key="9">
    <source>
        <dbReference type="Proteomes" id="UP000636793"/>
    </source>
</evidence>
<sequence>MPSTHELELPPTLRDNALNWLATPAPERAIAPARLASTVLLLRESDSAVEVFLQRRVSSMKFAPSMWVFPGGGVDTRDESVDVPWAGPSPSDWGRLLAIPEATAQAVVIAAVREVFEECGVLLAGPSAGEVVLDVTAEDWQADRAAVLDRALSFGALLERRGLVLRSDLLALQDHWITPEMEPRRYDTWFFSARLPVRQVADGRTTEAAEAVWRRPADALAEALDGTARMLPPTLVQLDRVSRWPDLAPATVSRAGLHAVMPAPVQDGERMLLRAHLND</sequence>
<evidence type="ECO:0000256" key="1">
    <source>
        <dbReference type="ARBA" id="ARBA00001936"/>
    </source>
</evidence>
<comment type="cofactor">
    <cofactor evidence="1">
        <name>Mn(2+)</name>
        <dbReference type="ChEBI" id="CHEBI:29035"/>
    </cofactor>
</comment>
<dbReference type="PROSITE" id="PS51462">
    <property type="entry name" value="NUDIX"/>
    <property type="match status" value="1"/>
</dbReference>
<dbReference type="PANTHER" id="PTHR12318:SF0">
    <property type="entry name" value="ACYL-COENZYME A DIPHOSPHATASE NUDT19"/>
    <property type="match status" value="1"/>
</dbReference>
<dbReference type="InterPro" id="IPR000086">
    <property type="entry name" value="NUDIX_hydrolase_dom"/>
</dbReference>
<gene>
    <name evidence="8" type="ORF">GCM10011492_15910</name>
</gene>
<keyword evidence="6" id="KW-0464">Manganese</keyword>
<evidence type="ECO:0000256" key="6">
    <source>
        <dbReference type="ARBA" id="ARBA00023211"/>
    </source>
</evidence>
<feature type="domain" description="Nudix hydrolase" evidence="7">
    <location>
        <begin position="32"/>
        <end position="236"/>
    </location>
</feature>
<evidence type="ECO:0000256" key="3">
    <source>
        <dbReference type="ARBA" id="ARBA00022723"/>
    </source>
</evidence>
<comment type="cofactor">
    <cofactor evidence="2">
        <name>Mg(2+)</name>
        <dbReference type="ChEBI" id="CHEBI:18420"/>
    </cofactor>
</comment>
<evidence type="ECO:0000256" key="5">
    <source>
        <dbReference type="ARBA" id="ARBA00022842"/>
    </source>
</evidence>
<keyword evidence="9" id="KW-1185">Reference proteome</keyword>
<dbReference type="GO" id="GO:0016818">
    <property type="term" value="F:hydrolase activity, acting on acid anhydrides, in phosphorus-containing anhydrides"/>
    <property type="evidence" value="ECO:0007669"/>
    <property type="project" value="InterPro"/>
</dbReference>
<evidence type="ECO:0000256" key="2">
    <source>
        <dbReference type="ARBA" id="ARBA00001946"/>
    </source>
</evidence>
<keyword evidence="5" id="KW-0460">Magnesium</keyword>
<dbReference type="Proteomes" id="UP000636793">
    <property type="component" value="Unassembled WGS sequence"/>
</dbReference>
<dbReference type="SUPFAM" id="SSF55811">
    <property type="entry name" value="Nudix"/>
    <property type="match status" value="1"/>
</dbReference>
<dbReference type="AlphaFoldDB" id="A0A916T3H8"/>
<dbReference type="PANTHER" id="PTHR12318">
    <property type="entry name" value="TESTOSTERONE-REGULATED PROTEIN RP2"/>
    <property type="match status" value="1"/>
</dbReference>
<keyword evidence="3" id="KW-0479">Metal-binding</keyword>
<accession>A0A916T3H8</accession>
<dbReference type="Gene3D" id="3.90.79.10">
    <property type="entry name" value="Nucleoside Triphosphate Pyrophosphohydrolase"/>
    <property type="match status" value="1"/>
</dbReference>
<reference evidence="8" key="1">
    <citation type="journal article" date="2014" name="Int. J. Syst. Evol. Microbiol.">
        <title>Complete genome sequence of Corynebacterium casei LMG S-19264T (=DSM 44701T), isolated from a smear-ripened cheese.</title>
        <authorList>
            <consortium name="US DOE Joint Genome Institute (JGI-PGF)"/>
            <person name="Walter F."/>
            <person name="Albersmeier A."/>
            <person name="Kalinowski J."/>
            <person name="Ruckert C."/>
        </authorList>
    </citation>
    <scope>NUCLEOTIDE SEQUENCE</scope>
    <source>
        <strain evidence="8">CGMCC 1.15085</strain>
    </source>
</reference>
<evidence type="ECO:0000259" key="7">
    <source>
        <dbReference type="PROSITE" id="PS51462"/>
    </source>
</evidence>
<name>A0A916T3H8_9MICO</name>
<proteinExistence type="predicted"/>